<keyword evidence="3" id="KW-1185">Reference proteome</keyword>
<evidence type="ECO:0000256" key="2">
    <source>
        <dbReference type="SAM" id="SignalP"/>
    </source>
</evidence>
<feature type="signal peptide" evidence="2">
    <location>
        <begin position="1"/>
        <end position="24"/>
    </location>
</feature>
<reference evidence="3" key="1">
    <citation type="submission" date="2024-06" db="UniProtKB">
        <authorList>
            <consortium name="RefSeq"/>
        </authorList>
    </citation>
    <scope>NUCLEOTIDE SEQUENCE [LARGE SCALE GENOMIC DNA]</scope>
    <source>
        <strain evidence="3">MV2-25</strain>
    </source>
</reference>
<proteinExistence type="predicted"/>
<feature type="chain" id="PRO_5026263640" evidence="2">
    <location>
        <begin position="25"/>
        <end position="149"/>
    </location>
</feature>
<evidence type="ECO:0000313" key="4">
    <source>
        <dbReference type="RefSeq" id="XP_033232569.1"/>
    </source>
</evidence>
<feature type="compositionally biased region" description="Low complexity" evidence="1">
    <location>
        <begin position="121"/>
        <end position="149"/>
    </location>
</feature>
<dbReference type="InParanoid" id="A0A6I8VP77"/>
<organism evidence="3 4">
    <name type="scientific">Drosophila pseudoobscura pseudoobscura</name>
    <name type="common">Fruit fly</name>
    <dbReference type="NCBI Taxonomy" id="46245"/>
    <lineage>
        <taxon>Eukaryota</taxon>
        <taxon>Metazoa</taxon>
        <taxon>Ecdysozoa</taxon>
        <taxon>Arthropoda</taxon>
        <taxon>Hexapoda</taxon>
        <taxon>Insecta</taxon>
        <taxon>Pterygota</taxon>
        <taxon>Neoptera</taxon>
        <taxon>Endopterygota</taxon>
        <taxon>Diptera</taxon>
        <taxon>Brachycera</taxon>
        <taxon>Muscomorpha</taxon>
        <taxon>Ephydroidea</taxon>
        <taxon>Drosophilidae</taxon>
        <taxon>Drosophila</taxon>
        <taxon>Sophophora</taxon>
    </lineage>
</organism>
<keyword evidence="2" id="KW-0732">Signal</keyword>
<sequence length="149" mass="14739">MPARSELILILGFCLLFNLLGTHARPSEQSPAKPKRDTYDWFSSILGDYFDDSDSDSEEILICRNCTVIIDQKGPSQAAETTAAPVGAPAVAPTAAPAAPPAAAPGAPPPAAPAAPPAAPPAATVAPAAADATTAAPAAAASEATTAAP</sequence>
<accession>A0A6I8VP77</accession>
<feature type="compositionally biased region" description="Pro residues" evidence="1">
    <location>
        <begin position="98"/>
        <end position="120"/>
    </location>
</feature>
<evidence type="ECO:0000313" key="3">
    <source>
        <dbReference type="Proteomes" id="UP000001819"/>
    </source>
</evidence>
<protein>
    <submittedName>
        <fullName evidence="4">Actin cytoskeleton-regulatory complex protein pan1</fullName>
    </submittedName>
</protein>
<evidence type="ECO:0000256" key="1">
    <source>
        <dbReference type="SAM" id="MobiDB-lite"/>
    </source>
</evidence>
<dbReference type="KEGG" id="dpo:117183282"/>
<name>A0A6I8VP77_DROPS</name>
<dbReference type="Proteomes" id="UP000001819">
    <property type="component" value="Chromosome 2"/>
</dbReference>
<gene>
    <name evidence="4" type="primary">LOC117183282</name>
</gene>
<feature type="compositionally biased region" description="Low complexity" evidence="1">
    <location>
        <begin position="78"/>
        <end position="97"/>
    </location>
</feature>
<dbReference type="AlphaFoldDB" id="A0A6I8VP77"/>
<reference evidence="4" key="2">
    <citation type="submission" date="2025-08" db="UniProtKB">
        <authorList>
            <consortium name="RefSeq"/>
        </authorList>
    </citation>
    <scope>IDENTIFICATION</scope>
    <source>
        <strain evidence="4">MV-25-SWS-2005</strain>
        <tissue evidence="4">Whole body</tissue>
    </source>
</reference>
<dbReference type="RefSeq" id="XP_033232569.1">
    <property type="nucleotide sequence ID" value="XM_033376678.1"/>
</dbReference>
<feature type="region of interest" description="Disordered" evidence="1">
    <location>
        <begin position="74"/>
        <end position="149"/>
    </location>
</feature>